<keyword evidence="1" id="KW-0472">Membrane</keyword>
<feature type="domain" description="F-box" evidence="3">
    <location>
        <begin position="115"/>
        <end position="161"/>
    </location>
</feature>
<evidence type="ECO:0000259" key="3">
    <source>
        <dbReference type="PROSITE" id="PS50181"/>
    </source>
</evidence>
<dbReference type="PANTHER" id="PTHR47124">
    <property type="entry name" value="F-BOX PROTEIN SKIP8"/>
    <property type="match status" value="1"/>
</dbReference>
<evidence type="ECO:0000256" key="1">
    <source>
        <dbReference type="SAM" id="Phobius"/>
    </source>
</evidence>
<keyword evidence="1" id="KW-1133">Transmembrane helix</keyword>
<keyword evidence="2" id="KW-0732">Signal</keyword>
<name>A0A0C9QX22_9CONI</name>
<dbReference type="SUPFAM" id="SSF81383">
    <property type="entry name" value="F-box domain"/>
    <property type="match status" value="1"/>
</dbReference>
<feature type="transmembrane region" description="Helical" evidence="1">
    <location>
        <begin position="37"/>
        <end position="58"/>
    </location>
</feature>
<dbReference type="Gene3D" id="3.10.450.50">
    <property type="match status" value="1"/>
</dbReference>
<dbReference type="CDD" id="cd22117">
    <property type="entry name" value="F-box_FBXL4"/>
    <property type="match status" value="1"/>
</dbReference>
<dbReference type="Pfam" id="PF12937">
    <property type="entry name" value="F-box-like"/>
    <property type="match status" value="1"/>
</dbReference>
<accession>A0A0C9QX22</accession>
<dbReference type="InterPro" id="IPR036047">
    <property type="entry name" value="F-box-like_dom_sf"/>
</dbReference>
<dbReference type="InterPro" id="IPR032710">
    <property type="entry name" value="NTF2-like_dom_sf"/>
</dbReference>
<evidence type="ECO:0000256" key="2">
    <source>
        <dbReference type="SAM" id="SignalP"/>
    </source>
</evidence>
<dbReference type="Gene3D" id="1.20.1280.50">
    <property type="match status" value="1"/>
</dbReference>
<sequence length="315" mass="35287">MCWWLRVRILCICALAEVATAAAVAECGAEPEFAWDIFSGGAVCALAIAAACCAYAGWMSQGSRRRKYVPKGFKNESSNSTCRCRCSCGFSSSYPANLANGKREEQDGERQQGEASMMEQLVPEITTHALSYLDYPSLCRLSMTNSSMRRAANDDNAWKALYHKDFTTEQDSVSPPNGWKSYYAATKAVKDVNADYYRILRAKNIGDMSRFWLKADYVKCIHPGGRFLTGYDAVIESFELAFNWNQRYDCQLRDVRVRVLGDMAWVTLKEYVNAALEPFLVTNIYEIHNGQWLMVHHHSSLAVEAGAADRGMFGG</sequence>
<dbReference type="InterPro" id="IPR037401">
    <property type="entry name" value="SnoaL-like"/>
</dbReference>
<organism evidence="4">
    <name type="scientific">Wollemia nobilis</name>
    <dbReference type="NCBI Taxonomy" id="56998"/>
    <lineage>
        <taxon>Eukaryota</taxon>
        <taxon>Viridiplantae</taxon>
        <taxon>Streptophyta</taxon>
        <taxon>Embryophyta</taxon>
        <taxon>Tracheophyta</taxon>
        <taxon>Spermatophyta</taxon>
        <taxon>Pinopsida</taxon>
        <taxon>Pinidae</taxon>
        <taxon>Conifers II</taxon>
        <taxon>Araucariales</taxon>
        <taxon>Araucariaceae</taxon>
        <taxon>Wollemia</taxon>
    </lineage>
</organism>
<dbReference type="AlphaFoldDB" id="A0A0C9QX22"/>
<dbReference type="Pfam" id="PF13474">
    <property type="entry name" value="SnoaL_3"/>
    <property type="match status" value="1"/>
</dbReference>
<evidence type="ECO:0000313" key="4">
    <source>
        <dbReference type="EMBL" id="JAG89325.1"/>
    </source>
</evidence>
<protein>
    <submittedName>
        <fullName evidence="4">TSA: Wollemia nobilis Ref_Wollemi_Transcript_2146_1301 transcribed RNA sequence</fullName>
    </submittedName>
</protein>
<dbReference type="SUPFAM" id="SSF54427">
    <property type="entry name" value="NTF2-like"/>
    <property type="match status" value="1"/>
</dbReference>
<dbReference type="PANTHER" id="PTHR47124:SF1">
    <property type="entry name" value="F-BOX PROTEIN SKIP8"/>
    <property type="match status" value="1"/>
</dbReference>
<dbReference type="InterPro" id="IPR044260">
    <property type="entry name" value="SKIP8-like"/>
</dbReference>
<feature type="chain" id="PRO_5002211510" evidence="2">
    <location>
        <begin position="22"/>
        <end position="315"/>
    </location>
</feature>
<reference evidence="4" key="1">
    <citation type="submission" date="2015-02" db="EMBL/GenBank/DDBJ databases">
        <title>A transcriptome of Wollemia nobilis - a relic of Gondwana.</title>
        <authorList>
            <person name="Chia J.Y."/>
            <person name="Leong Y.S."/>
            <person name="Abdul Karim S."/>
            <person name="Wan Azmi N."/>
            <person name="Hercus R."/>
            <person name="Croft L."/>
        </authorList>
    </citation>
    <scope>NUCLEOTIDE SEQUENCE</scope>
    <source>
        <strain evidence="4">MaeBrown</strain>
        <tissue evidence="4">Leaf</tissue>
    </source>
</reference>
<keyword evidence="1" id="KW-0812">Transmembrane</keyword>
<proteinExistence type="predicted"/>
<dbReference type="EMBL" id="GCHU01002129">
    <property type="protein sequence ID" value="JAG89325.1"/>
    <property type="molecule type" value="Transcribed_RNA"/>
</dbReference>
<dbReference type="PROSITE" id="PS50181">
    <property type="entry name" value="FBOX"/>
    <property type="match status" value="1"/>
</dbReference>
<dbReference type="InterPro" id="IPR001810">
    <property type="entry name" value="F-box_dom"/>
</dbReference>
<feature type="signal peptide" evidence="2">
    <location>
        <begin position="1"/>
        <end position="21"/>
    </location>
</feature>